<comment type="caution">
    <text evidence="3">The sequence shown here is derived from an EMBL/GenBank/DDBJ whole genome shotgun (WGS) entry which is preliminary data.</text>
</comment>
<dbReference type="EMBL" id="LTAZ01000004">
    <property type="protein sequence ID" value="KYH26029.1"/>
    <property type="molecule type" value="Genomic_DNA"/>
</dbReference>
<dbReference type="OrthoDB" id="193906at2157"/>
<evidence type="ECO:0000313" key="4">
    <source>
        <dbReference type="Proteomes" id="UP000075321"/>
    </source>
</evidence>
<dbReference type="AlphaFoldDB" id="A0A151AEF7"/>
<keyword evidence="4" id="KW-1185">Reference proteome</keyword>
<sequence length="219" mass="25122">MGDEDETTGSESAADLAFAPDRDRGVLTPSDRAFLLGRKTDYTEHSKKQKRNRIRRRVRNAILDFTILFDHLDERDRETVFDPEDDERDAYTRGITDTLAFLHLGTMGYSTPFKQMLARGVSKGEQELAGSDYRMVNVEFNVDPVGRIDVDEVVAKLDRGSFDEITDEELRAFVRLLAESEDFSPAPLREEIKGQMDHFARRAEEAATQRDRRIEELTD</sequence>
<accession>A0A151AEF7</accession>
<reference evidence="3 4" key="1">
    <citation type="submission" date="2016-02" db="EMBL/GenBank/DDBJ databases">
        <title>Genome sequence of Halalkalicoccus paucihalophilus DSM 24557.</title>
        <authorList>
            <person name="Poehlein A."/>
            <person name="Daniel R."/>
        </authorList>
    </citation>
    <scope>NUCLEOTIDE SEQUENCE [LARGE SCALE GENOMIC DNA]</scope>
    <source>
        <strain evidence="3 4">DSM 24557</strain>
    </source>
</reference>
<proteinExistence type="predicted"/>
<gene>
    <name evidence="3" type="ORF">HAPAU_11190</name>
</gene>
<dbReference type="Proteomes" id="UP000075321">
    <property type="component" value="Unassembled WGS sequence"/>
</dbReference>
<dbReference type="RefSeq" id="WP_066380439.1">
    <property type="nucleotide sequence ID" value="NZ_LTAZ01000004.1"/>
</dbReference>
<name>A0A151AEF7_9EURY</name>
<dbReference type="InterPro" id="IPR058415">
    <property type="entry name" value="DUF8102"/>
</dbReference>
<evidence type="ECO:0000313" key="3">
    <source>
        <dbReference type="EMBL" id="KYH26029.1"/>
    </source>
</evidence>
<dbReference type="PATRIC" id="fig|1008153.3.peg.1125"/>
<feature type="region of interest" description="Disordered" evidence="1">
    <location>
        <begin position="1"/>
        <end position="24"/>
    </location>
</feature>
<evidence type="ECO:0000259" key="2">
    <source>
        <dbReference type="Pfam" id="PF26404"/>
    </source>
</evidence>
<protein>
    <recommendedName>
        <fullName evidence="2">Domain of unknown function domain-containing protein</fullName>
    </recommendedName>
</protein>
<organism evidence="3 4">
    <name type="scientific">Halalkalicoccus paucihalophilus</name>
    <dbReference type="NCBI Taxonomy" id="1008153"/>
    <lineage>
        <taxon>Archaea</taxon>
        <taxon>Methanobacteriati</taxon>
        <taxon>Methanobacteriota</taxon>
        <taxon>Stenosarchaea group</taxon>
        <taxon>Halobacteria</taxon>
        <taxon>Halobacteriales</taxon>
        <taxon>Halococcaceae</taxon>
        <taxon>Halalkalicoccus</taxon>
    </lineage>
</organism>
<feature type="domain" description="Domain of unknown function" evidence="2">
    <location>
        <begin position="26"/>
        <end position="186"/>
    </location>
</feature>
<evidence type="ECO:0000256" key="1">
    <source>
        <dbReference type="SAM" id="MobiDB-lite"/>
    </source>
</evidence>
<dbReference type="Pfam" id="PF26404">
    <property type="entry name" value="DUF8102"/>
    <property type="match status" value="1"/>
</dbReference>